<name>A0A835LY96_9MAGN</name>
<sequence length="156" mass="17678">MKVSLDNGTEGPELRSQYHHDLEWVRVLLTADPGVNMEDVEDQEPPRRKEHHLIPSTIAIEEVKVGLLVLRLYTKFYVNSNLYHRKSKDNTTEAGEHLIKSLHCRCYLFLTSVLLSGTKAGTVNSRERLFSPGPPSVFSSKFLPDSEPHTIVVIGR</sequence>
<dbReference type="OrthoDB" id="10264149at2759"/>
<protein>
    <submittedName>
        <fullName evidence="1">Uncharacterized protein</fullName>
    </submittedName>
</protein>
<evidence type="ECO:0000313" key="1">
    <source>
        <dbReference type="EMBL" id="KAF9603896.1"/>
    </source>
</evidence>
<accession>A0A835LY96</accession>
<proteinExistence type="predicted"/>
<gene>
    <name evidence="1" type="ORF">IFM89_038331</name>
</gene>
<dbReference type="Proteomes" id="UP000631114">
    <property type="component" value="Unassembled WGS sequence"/>
</dbReference>
<keyword evidence="2" id="KW-1185">Reference proteome</keyword>
<organism evidence="1 2">
    <name type="scientific">Coptis chinensis</name>
    <dbReference type="NCBI Taxonomy" id="261450"/>
    <lineage>
        <taxon>Eukaryota</taxon>
        <taxon>Viridiplantae</taxon>
        <taxon>Streptophyta</taxon>
        <taxon>Embryophyta</taxon>
        <taxon>Tracheophyta</taxon>
        <taxon>Spermatophyta</taxon>
        <taxon>Magnoliopsida</taxon>
        <taxon>Ranunculales</taxon>
        <taxon>Ranunculaceae</taxon>
        <taxon>Coptidoideae</taxon>
        <taxon>Coptis</taxon>
    </lineage>
</organism>
<comment type="caution">
    <text evidence="1">The sequence shown here is derived from an EMBL/GenBank/DDBJ whole genome shotgun (WGS) entry which is preliminary data.</text>
</comment>
<reference evidence="1 2" key="1">
    <citation type="submission" date="2020-10" db="EMBL/GenBank/DDBJ databases">
        <title>The Coptis chinensis genome and diversification of protoberbering-type alkaloids.</title>
        <authorList>
            <person name="Wang B."/>
            <person name="Shu S."/>
            <person name="Song C."/>
            <person name="Liu Y."/>
        </authorList>
    </citation>
    <scope>NUCLEOTIDE SEQUENCE [LARGE SCALE GENOMIC DNA]</scope>
    <source>
        <strain evidence="1">HL-2020</strain>
        <tissue evidence="1">Leaf</tissue>
    </source>
</reference>
<dbReference type="EMBL" id="JADFTS010000006">
    <property type="protein sequence ID" value="KAF9603896.1"/>
    <property type="molecule type" value="Genomic_DNA"/>
</dbReference>
<dbReference type="AlphaFoldDB" id="A0A835LY96"/>
<evidence type="ECO:0000313" key="2">
    <source>
        <dbReference type="Proteomes" id="UP000631114"/>
    </source>
</evidence>